<feature type="transmembrane region" description="Helical" evidence="9">
    <location>
        <begin position="424"/>
        <end position="444"/>
    </location>
</feature>
<dbReference type="Gene3D" id="1.20.1740.10">
    <property type="entry name" value="Amino acid/polyamine transporter I"/>
    <property type="match status" value="1"/>
</dbReference>
<proteinExistence type="inferred from homology"/>
<keyword evidence="11" id="KW-1185">Reference proteome</keyword>
<dbReference type="RefSeq" id="WP_338096835.1">
    <property type="nucleotide sequence ID" value="NZ_JAWDKB010000007.1"/>
</dbReference>
<comment type="subcellular location">
    <subcellularLocation>
        <location evidence="1 9">Cell membrane</location>
        <topology evidence="1 9">Multi-pass membrane protein</topology>
    </subcellularLocation>
</comment>
<dbReference type="AlphaFoldDB" id="A0AAE4MH50"/>
<dbReference type="EMBL" id="JAWDKB010000007">
    <property type="protein sequence ID" value="MDV0444339.1"/>
    <property type="molecule type" value="Genomic_DNA"/>
</dbReference>
<evidence type="ECO:0000256" key="6">
    <source>
        <dbReference type="ARBA" id="ARBA00022847"/>
    </source>
</evidence>
<dbReference type="PRINTS" id="PR00175">
    <property type="entry name" value="NAALASMPORT"/>
</dbReference>
<evidence type="ECO:0000256" key="5">
    <source>
        <dbReference type="ARBA" id="ARBA00022692"/>
    </source>
</evidence>
<comment type="similarity">
    <text evidence="2 9">Belongs to the alanine or glycine:cation symporter (AGCS) (TC 2.A.25) family.</text>
</comment>
<evidence type="ECO:0000256" key="4">
    <source>
        <dbReference type="ARBA" id="ARBA00022475"/>
    </source>
</evidence>
<dbReference type="NCBIfam" id="TIGR00835">
    <property type="entry name" value="agcS"/>
    <property type="match status" value="1"/>
</dbReference>
<sequence>MSFLEVLNDTVTTVNGVINTYAWYLAFVFLIGIGLYFTIKSNGVQLNRLGEACRLAFTGIREKRSKQTISSFQAFCVSMGARIGVGNIAGVAVAIVSGGPGAVFWMWVFAFIGAATSFVECTIGQIYKEKKEDGFYHGGPAYYIKHGLGKPKFAAFIAVLIIFTYGLMFIGVQANTATIAFSNAFGTDQLVFAVIMTVLAAVIIFGGIKRVAKASVWMVPAMAMLWMILCAVIVLVNFTQVSLVIETIFSYAFGVQAFVGGGIGAAIMWGLKRGVFSNEAGIGSIPNVSSSAHVKHPVKQGLIQSVGVLIDTLVVCSATAFVVLIYTNVAYPDYANIPTSGAVLVQEAMSSTFLGEAGPYVIALFMLVFAFSSLISYYSMSEANAKFITQRKEAIVILRVAIVAMVFVASMMSMGLAWDMADTFQALMGIFNMGVLLLLSKYAFEALKDYFDQKANGVEEPIFTPESISNSKGVTCWPDTGEEDMI</sequence>
<feature type="transmembrane region" description="Helical" evidence="9">
    <location>
        <begin position="306"/>
        <end position="326"/>
    </location>
</feature>
<feature type="transmembrane region" description="Helical" evidence="9">
    <location>
        <begin position="248"/>
        <end position="271"/>
    </location>
</feature>
<organism evidence="10 11">
    <name type="scientific">Methanorbis rubei</name>
    <dbReference type="NCBI Taxonomy" id="3028300"/>
    <lineage>
        <taxon>Archaea</taxon>
        <taxon>Methanobacteriati</taxon>
        <taxon>Methanobacteriota</taxon>
        <taxon>Stenosarchaea group</taxon>
        <taxon>Methanomicrobia</taxon>
        <taxon>Methanomicrobiales</taxon>
        <taxon>Methanocorpusculaceae</taxon>
        <taxon>Methanorbis</taxon>
    </lineage>
</organism>
<name>A0AAE4MH50_9EURY</name>
<dbReference type="GO" id="GO:0005283">
    <property type="term" value="F:amino acid:sodium symporter activity"/>
    <property type="evidence" value="ECO:0007669"/>
    <property type="project" value="InterPro"/>
</dbReference>
<evidence type="ECO:0000256" key="1">
    <source>
        <dbReference type="ARBA" id="ARBA00004651"/>
    </source>
</evidence>
<dbReference type="InterPro" id="IPR001463">
    <property type="entry name" value="Na/Ala_symport"/>
</dbReference>
<evidence type="ECO:0000313" key="11">
    <source>
        <dbReference type="Proteomes" id="UP001283212"/>
    </source>
</evidence>
<dbReference type="GO" id="GO:0005886">
    <property type="term" value="C:plasma membrane"/>
    <property type="evidence" value="ECO:0007669"/>
    <property type="project" value="UniProtKB-SubCell"/>
</dbReference>
<comment type="caution">
    <text evidence="10">The sequence shown here is derived from an EMBL/GenBank/DDBJ whole genome shotgun (WGS) entry which is preliminary data.</text>
</comment>
<evidence type="ECO:0000256" key="9">
    <source>
        <dbReference type="RuleBase" id="RU363064"/>
    </source>
</evidence>
<feature type="transmembrane region" description="Helical" evidence="9">
    <location>
        <begin position="20"/>
        <end position="39"/>
    </location>
</feature>
<evidence type="ECO:0000256" key="7">
    <source>
        <dbReference type="ARBA" id="ARBA00022989"/>
    </source>
</evidence>
<keyword evidence="3 9" id="KW-0813">Transport</keyword>
<evidence type="ECO:0000313" key="10">
    <source>
        <dbReference type="EMBL" id="MDV0444339.1"/>
    </source>
</evidence>
<feature type="transmembrane region" description="Helical" evidence="9">
    <location>
        <begin position="72"/>
        <end position="96"/>
    </location>
</feature>
<feature type="transmembrane region" description="Helical" evidence="9">
    <location>
        <begin position="153"/>
        <end position="170"/>
    </location>
</feature>
<feature type="transmembrane region" description="Helical" evidence="9">
    <location>
        <begin position="190"/>
        <end position="208"/>
    </location>
</feature>
<keyword evidence="7 9" id="KW-1133">Transmembrane helix</keyword>
<protein>
    <submittedName>
        <fullName evidence="10">Amino-acid carrier protein AlsT</fullName>
    </submittedName>
</protein>
<accession>A0AAE4MH50</accession>
<dbReference type="Proteomes" id="UP001283212">
    <property type="component" value="Unassembled WGS sequence"/>
</dbReference>
<feature type="transmembrane region" description="Helical" evidence="9">
    <location>
        <begin position="215"/>
        <end position="236"/>
    </location>
</feature>
<dbReference type="PANTHER" id="PTHR30330:SF1">
    <property type="entry name" value="AMINO-ACID CARRIER PROTEIN ALST"/>
    <property type="match status" value="1"/>
</dbReference>
<dbReference type="PROSITE" id="PS00873">
    <property type="entry name" value="NA_ALANINE_SYMP"/>
    <property type="match status" value="1"/>
</dbReference>
<feature type="transmembrane region" description="Helical" evidence="9">
    <location>
        <begin position="396"/>
        <end position="418"/>
    </location>
</feature>
<keyword evidence="4 9" id="KW-1003">Cell membrane</keyword>
<evidence type="ECO:0000256" key="2">
    <source>
        <dbReference type="ARBA" id="ARBA00009261"/>
    </source>
</evidence>
<keyword evidence="8 9" id="KW-0472">Membrane</keyword>
<dbReference type="FunFam" id="1.20.1740.10:FF:000004">
    <property type="entry name" value="Sodium:alanine symporter family protein"/>
    <property type="match status" value="1"/>
</dbReference>
<keyword evidence="6 9" id="KW-0769">Symport</keyword>
<evidence type="ECO:0000256" key="8">
    <source>
        <dbReference type="ARBA" id="ARBA00023136"/>
    </source>
</evidence>
<dbReference type="PANTHER" id="PTHR30330">
    <property type="entry name" value="AGSS FAMILY TRANSPORTER, SODIUM-ALANINE"/>
    <property type="match status" value="1"/>
</dbReference>
<feature type="transmembrane region" description="Helical" evidence="9">
    <location>
        <begin position="102"/>
        <end position="123"/>
    </location>
</feature>
<dbReference type="Pfam" id="PF01235">
    <property type="entry name" value="Na_Ala_symp"/>
    <property type="match status" value="1"/>
</dbReference>
<keyword evidence="5 9" id="KW-0812">Transmembrane</keyword>
<gene>
    <name evidence="10" type="primary">alsT</name>
    <name evidence="10" type="ORF">McpCs1_17460</name>
</gene>
<reference evidence="10 11" key="1">
    <citation type="submission" date="2023-06" db="EMBL/GenBank/DDBJ databases">
        <title>Genome sequence of Methancorpusculaceae sp. Cs1.</title>
        <authorList>
            <person name="Protasov E."/>
            <person name="Platt K."/>
            <person name="Poehlein A."/>
            <person name="Daniel R."/>
            <person name="Brune A."/>
        </authorList>
    </citation>
    <scope>NUCLEOTIDE SEQUENCE [LARGE SCALE GENOMIC DNA]</scope>
    <source>
        <strain evidence="10 11">Cs1</strain>
    </source>
</reference>
<evidence type="ECO:0000256" key="3">
    <source>
        <dbReference type="ARBA" id="ARBA00022448"/>
    </source>
</evidence>
<feature type="transmembrane region" description="Helical" evidence="9">
    <location>
        <begin position="357"/>
        <end position="375"/>
    </location>
</feature>